<organism evidence="4 5">
    <name type="scientific">Aquamicrobium aerolatum DSM 21857</name>
    <dbReference type="NCBI Taxonomy" id="1121003"/>
    <lineage>
        <taxon>Bacteria</taxon>
        <taxon>Pseudomonadati</taxon>
        <taxon>Pseudomonadota</taxon>
        <taxon>Alphaproteobacteria</taxon>
        <taxon>Hyphomicrobiales</taxon>
        <taxon>Phyllobacteriaceae</taxon>
        <taxon>Aerobium</taxon>
    </lineage>
</organism>
<dbReference type="InterPro" id="IPR029056">
    <property type="entry name" value="Ribokinase-like"/>
</dbReference>
<proteinExistence type="predicted"/>
<accession>A0A1I3I6R6</accession>
<gene>
    <name evidence="4" type="ORF">SAMN03080618_00423</name>
</gene>
<evidence type="ECO:0000259" key="3">
    <source>
        <dbReference type="Pfam" id="PF00294"/>
    </source>
</evidence>
<dbReference type="EMBL" id="FORF01000002">
    <property type="protein sequence ID" value="SFI43612.1"/>
    <property type="molecule type" value="Genomic_DNA"/>
</dbReference>
<dbReference type="PANTHER" id="PTHR10584:SF166">
    <property type="entry name" value="RIBOKINASE"/>
    <property type="match status" value="1"/>
</dbReference>
<evidence type="ECO:0000313" key="4">
    <source>
        <dbReference type="EMBL" id="SFI43612.1"/>
    </source>
</evidence>
<dbReference type="RefSeq" id="WP_280139829.1">
    <property type="nucleotide sequence ID" value="NZ_FORF01000002.1"/>
</dbReference>
<protein>
    <submittedName>
        <fullName evidence="4">Fructoselysine 6-kinase</fullName>
    </submittedName>
</protein>
<dbReference type="SUPFAM" id="SSF53613">
    <property type="entry name" value="Ribokinase-like"/>
    <property type="match status" value="1"/>
</dbReference>
<reference evidence="5" key="1">
    <citation type="submission" date="2016-10" db="EMBL/GenBank/DDBJ databases">
        <authorList>
            <person name="Varghese N."/>
            <person name="Submissions S."/>
        </authorList>
    </citation>
    <scope>NUCLEOTIDE SEQUENCE [LARGE SCALE GENOMIC DNA]</scope>
    <source>
        <strain evidence="5">DSM 21857</strain>
    </source>
</reference>
<evidence type="ECO:0000313" key="5">
    <source>
        <dbReference type="Proteomes" id="UP000242763"/>
    </source>
</evidence>
<name>A0A1I3I6R6_9HYPH</name>
<dbReference type="InterPro" id="IPR011611">
    <property type="entry name" value="PfkB_dom"/>
</dbReference>
<feature type="domain" description="Carbohydrate kinase PfkB" evidence="3">
    <location>
        <begin position="173"/>
        <end position="263"/>
    </location>
</feature>
<dbReference type="PANTHER" id="PTHR10584">
    <property type="entry name" value="SUGAR KINASE"/>
    <property type="match status" value="1"/>
</dbReference>
<dbReference type="STRING" id="1121003.SAMN03080618_00423"/>
<sequence length="302" mass="31499">MSQTAPKILAFSDNVVDCYRDQGRMYPGGNCVNHAVFARRFGAVAAYAGAVADDAAGRAIRDAFIKEGVDTSLLRTVPGQTAYCVIANEDGERVFVGANLGVSIIAPSEADLEWLASADAIHTGRSSHVDAWLPHFASVTRVSYDLATVRDEARVASIAPHCFLVGFSGGDLNREDAMQLAAMAHRYGAQWVVITRGAEGALLSSRDGTHEAPAVPVDPVDTLGAGDTFIARTLVGLLRGEAPSTILGAAAKAAAETCLALGAFGHGVAMDVDLSTMQSLEEIYATTRPVAAPKIDGSPVDA</sequence>
<dbReference type="Proteomes" id="UP000242763">
    <property type="component" value="Unassembled WGS sequence"/>
</dbReference>
<feature type="domain" description="Carbohydrate kinase PfkB" evidence="3">
    <location>
        <begin position="19"/>
        <end position="125"/>
    </location>
</feature>
<keyword evidence="1" id="KW-0808">Transferase</keyword>
<dbReference type="Gene3D" id="3.40.1190.20">
    <property type="match status" value="1"/>
</dbReference>
<dbReference type="AlphaFoldDB" id="A0A1I3I6R6"/>
<evidence type="ECO:0000256" key="2">
    <source>
        <dbReference type="ARBA" id="ARBA00022777"/>
    </source>
</evidence>
<keyword evidence="5" id="KW-1185">Reference proteome</keyword>
<evidence type="ECO:0000256" key="1">
    <source>
        <dbReference type="ARBA" id="ARBA00022679"/>
    </source>
</evidence>
<dbReference type="Pfam" id="PF00294">
    <property type="entry name" value="PfkB"/>
    <property type="match status" value="2"/>
</dbReference>
<keyword evidence="2 4" id="KW-0418">Kinase</keyword>
<dbReference type="GO" id="GO:0016301">
    <property type="term" value="F:kinase activity"/>
    <property type="evidence" value="ECO:0007669"/>
    <property type="project" value="UniProtKB-KW"/>
</dbReference>